<organism evidence="1 2">
    <name type="scientific">Mesobacillus campisalis</name>
    <dbReference type="NCBI Taxonomy" id="1408103"/>
    <lineage>
        <taxon>Bacteria</taxon>
        <taxon>Bacillati</taxon>
        <taxon>Bacillota</taxon>
        <taxon>Bacilli</taxon>
        <taxon>Bacillales</taxon>
        <taxon>Bacillaceae</taxon>
        <taxon>Mesobacillus</taxon>
    </lineage>
</organism>
<name>A0A0M2SUU4_9BACI</name>
<sequence length="91" mass="10950">MMRKDRVFVCPHCFAHSKNAYQDALLDYFLLERATISNREFREFIGVDSVKTANKMLSSLNLPYSCEKKGRVYHRPEDFLFQLEERYHRLK</sequence>
<proteinExistence type="predicted"/>
<keyword evidence="2" id="KW-1185">Reference proteome</keyword>
<protein>
    <submittedName>
        <fullName evidence="1">Uncharacterized protein</fullName>
    </submittedName>
</protein>
<dbReference type="EMBL" id="LAYY01000010">
    <property type="protein sequence ID" value="KKK37928.1"/>
    <property type="molecule type" value="Genomic_DNA"/>
</dbReference>
<comment type="caution">
    <text evidence="1">The sequence shown here is derived from an EMBL/GenBank/DDBJ whole genome shotgun (WGS) entry which is preliminary data.</text>
</comment>
<accession>A0A0M2SUU4</accession>
<dbReference type="AlphaFoldDB" id="A0A0M2SUU4"/>
<dbReference type="PATRIC" id="fig|1408103.3.peg.2389"/>
<evidence type="ECO:0000313" key="2">
    <source>
        <dbReference type="Proteomes" id="UP000034166"/>
    </source>
</evidence>
<reference evidence="1 2" key="1">
    <citation type="submission" date="2015-04" db="EMBL/GenBank/DDBJ databases">
        <title>Taxonomic description and genome sequence of Bacillus campisalis sp. nov., a novel member of the genus Bacillus isolated from solar saltern.</title>
        <authorList>
            <person name="Mathan Kumar R."/>
            <person name="Kaur G."/>
            <person name="Kumar A."/>
            <person name="Singh N.K."/>
            <person name="Kaur N."/>
            <person name="Kumar N."/>
            <person name="Mayilraj S."/>
        </authorList>
    </citation>
    <scope>NUCLEOTIDE SEQUENCE [LARGE SCALE GENOMIC DNA]</scope>
    <source>
        <strain evidence="1 2">SA2-6</strain>
    </source>
</reference>
<dbReference type="Proteomes" id="UP000034166">
    <property type="component" value="Unassembled WGS sequence"/>
</dbReference>
<gene>
    <name evidence="1" type="ORF">WQ57_10595</name>
</gene>
<evidence type="ECO:0000313" key="1">
    <source>
        <dbReference type="EMBL" id="KKK37928.1"/>
    </source>
</evidence>